<protein>
    <submittedName>
        <fullName evidence="1">TRDC protein</fullName>
    </submittedName>
</protein>
<dbReference type="Proteomes" id="UP000590868">
    <property type="component" value="Unassembled WGS sequence"/>
</dbReference>
<sequence>MKSEKLGEGGSTRRAACLARNVSTKNIELKMSSKDVVYEQSTPILTSDALYNSIKVVSVTKDTEVTCNATVNNVIYTPETMWTEKEAEKPVMVKVCNATDTSTQANTEVEKGNMLSMTVVGLRLLLAKSIAFNTLMSVKLFLF</sequence>
<dbReference type="AlphaFoldDB" id="A0A7L2AZH8"/>
<keyword evidence="2" id="KW-1185">Reference proteome</keyword>
<dbReference type="OrthoDB" id="9945861at2759"/>
<gene>
    <name evidence="1" type="primary">Trdc</name>
    <name evidence="1" type="ORF">HELFUL_R04037</name>
</gene>
<dbReference type="EMBL" id="VXBZ01007964">
    <property type="protein sequence ID" value="NXP51419.1"/>
    <property type="molecule type" value="Genomic_DNA"/>
</dbReference>
<proteinExistence type="predicted"/>
<comment type="caution">
    <text evidence="1">The sequence shown here is derived from an EMBL/GenBank/DDBJ whole genome shotgun (WGS) entry which is preliminary data.</text>
</comment>
<accession>A0A7L2AZH8</accession>
<organism evidence="1 2">
    <name type="scientific">Heliornis fulica</name>
    <name type="common">sungrebe</name>
    <dbReference type="NCBI Taxonomy" id="54369"/>
    <lineage>
        <taxon>Eukaryota</taxon>
        <taxon>Metazoa</taxon>
        <taxon>Chordata</taxon>
        <taxon>Craniata</taxon>
        <taxon>Vertebrata</taxon>
        <taxon>Euteleostomi</taxon>
        <taxon>Archelosauria</taxon>
        <taxon>Archosauria</taxon>
        <taxon>Dinosauria</taxon>
        <taxon>Saurischia</taxon>
        <taxon>Theropoda</taxon>
        <taxon>Coelurosauria</taxon>
        <taxon>Aves</taxon>
        <taxon>Neognathae</taxon>
        <taxon>Neoaves</taxon>
        <taxon>Gruiformes</taxon>
        <taxon>Heliornithidae</taxon>
        <taxon>Heliornis</taxon>
    </lineage>
</organism>
<evidence type="ECO:0000313" key="1">
    <source>
        <dbReference type="EMBL" id="NXP51419.1"/>
    </source>
</evidence>
<evidence type="ECO:0000313" key="2">
    <source>
        <dbReference type="Proteomes" id="UP000590868"/>
    </source>
</evidence>
<reference evidence="1 2" key="1">
    <citation type="submission" date="2019-09" db="EMBL/GenBank/DDBJ databases">
        <title>Bird 10,000 Genomes (B10K) Project - Family phase.</title>
        <authorList>
            <person name="Zhang G."/>
        </authorList>
    </citation>
    <scope>NUCLEOTIDE SEQUENCE [LARGE SCALE GENOMIC DNA]</scope>
    <source>
        <strain evidence="1">B10K-DU-001-55</strain>
        <tissue evidence="1">Muscle</tissue>
    </source>
</reference>
<dbReference type="Gene3D" id="2.60.40.10">
    <property type="entry name" value="Immunoglobulins"/>
    <property type="match status" value="1"/>
</dbReference>
<feature type="non-terminal residue" evidence="1">
    <location>
        <position position="1"/>
    </location>
</feature>
<dbReference type="InterPro" id="IPR013783">
    <property type="entry name" value="Ig-like_fold"/>
</dbReference>
<feature type="non-terminal residue" evidence="1">
    <location>
        <position position="143"/>
    </location>
</feature>
<name>A0A7L2AZH8_9GRUI</name>